<comment type="subcellular location">
    <subcellularLocation>
        <location evidence="1">Cell envelope</location>
    </subcellularLocation>
</comment>
<dbReference type="InterPro" id="IPR036249">
    <property type="entry name" value="Thioredoxin-like_sf"/>
</dbReference>
<evidence type="ECO:0000256" key="3">
    <source>
        <dbReference type="ARBA" id="ARBA00023284"/>
    </source>
</evidence>
<evidence type="ECO:0000256" key="1">
    <source>
        <dbReference type="ARBA" id="ARBA00004196"/>
    </source>
</evidence>
<dbReference type="PANTHER" id="PTHR42852:SF17">
    <property type="entry name" value="THIOREDOXIN-LIKE PROTEIN HI_1115"/>
    <property type="match status" value="1"/>
</dbReference>
<evidence type="ECO:0000313" key="5">
    <source>
        <dbReference type="EMBL" id="TWU37318.1"/>
    </source>
</evidence>
<dbReference type="Proteomes" id="UP000319143">
    <property type="component" value="Unassembled WGS sequence"/>
</dbReference>
<keyword evidence="2" id="KW-0201">Cytochrome c-type biogenesis</keyword>
<name>A0A5C6DKM6_9BACT</name>
<accession>A0A5C6DKM6</accession>
<dbReference type="PROSITE" id="PS51352">
    <property type="entry name" value="THIOREDOXIN_2"/>
    <property type="match status" value="1"/>
</dbReference>
<gene>
    <name evidence="5" type="primary">tlpA_2</name>
    <name evidence="5" type="ORF">Poly41_34480</name>
</gene>
<keyword evidence="3" id="KW-0676">Redox-active center</keyword>
<proteinExistence type="predicted"/>
<reference evidence="5 6" key="1">
    <citation type="submission" date="2019-02" db="EMBL/GenBank/DDBJ databases">
        <title>Deep-cultivation of Planctomycetes and their phenomic and genomic characterization uncovers novel biology.</title>
        <authorList>
            <person name="Wiegand S."/>
            <person name="Jogler M."/>
            <person name="Boedeker C."/>
            <person name="Pinto D."/>
            <person name="Vollmers J."/>
            <person name="Rivas-Marin E."/>
            <person name="Kohn T."/>
            <person name="Peeters S.H."/>
            <person name="Heuer A."/>
            <person name="Rast P."/>
            <person name="Oberbeckmann S."/>
            <person name="Bunk B."/>
            <person name="Jeske O."/>
            <person name="Meyerdierks A."/>
            <person name="Storesund J.E."/>
            <person name="Kallscheuer N."/>
            <person name="Luecker S."/>
            <person name="Lage O.M."/>
            <person name="Pohl T."/>
            <person name="Merkel B.J."/>
            <person name="Hornburger P."/>
            <person name="Mueller R.-W."/>
            <person name="Bruemmer F."/>
            <person name="Labrenz M."/>
            <person name="Spormann A.M."/>
            <person name="Op Den Camp H."/>
            <person name="Overmann J."/>
            <person name="Amann R."/>
            <person name="Jetten M.S.M."/>
            <person name="Mascher T."/>
            <person name="Medema M.H."/>
            <person name="Devos D.P."/>
            <person name="Kaster A.-K."/>
            <person name="Ovreas L."/>
            <person name="Rohde M."/>
            <person name="Galperin M.Y."/>
            <person name="Jogler C."/>
        </authorList>
    </citation>
    <scope>NUCLEOTIDE SEQUENCE [LARGE SCALE GENOMIC DNA]</scope>
    <source>
        <strain evidence="5 6">Poly41</strain>
    </source>
</reference>
<dbReference type="PANTHER" id="PTHR42852">
    <property type="entry name" value="THIOL:DISULFIDE INTERCHANGE PROTEIN DSBE"/>
    <property type="match status" value="1"/>
</dbReference>
<dbReference type="InterPro" id="IPR017937">
    <property type="entry name" value="Thioredoxin_CS"/>
</dbReference>
<protein>
    <submittedName>
        <fullName evidence="5">Thiol:disulfide interchange protein TlpA</fullName>
    </submittedName>
</protein>
<dbReference type="InterPro" id="IPR050553">
    <property type="entry name" value="Thioredoxin_ResA/DsbE_sf"/>
</dbReference>
<dbReference type="AlphaFoldDB" id="A0A5C6DKM6"/>
<dbReference type="InterPro" id="IPR013740">
    <property type="entry name" value="Redoxin"/>
</dbReference>
<organism evidence="5 6">
    <name type="scientific">Novipirellula artificiosorum</name>
    <dbReference type="NCBI Taxonomy" id="2528016"/>
    <lineage>
        <taxon>Bacteria</taxon>
        <taxon>Pseudomonadati</taxon>
        <taxon>Planctomycetota</taxon>
        <taxon>Planctomycetia</taxon>
        <taxon>Pirellulales</taxon>
        <taxon>Pirellulaceae</taxon>
        <taxon>Novipirellula</taxon>
    </lineage>
</organism>
<sequence length="188" mass="20756">MVPVILVAGLVFVSRTKTTLPSGQDSAAIGESAPELDLLRLTSDPDPITLEQLVPGKVTLIHFWGTWCGPCKMEYPHLSETVAKLEANPQFEFVSISCESGSSETYDHLKQKTYEFLNKIQASTEVYADPYGVTRSSAAERMQQSAMYFPTSMLVDQEGIIRGVWQGYAPEAVAEMEAAVMRLLSERT</sequence>
<dbReference type="GO" id="GO:0030313">
    <property type="term" value="C:cell envelope"/>
    <property type="evidence" value="ECO:0007669"/>
    <property type="project" value="UniProtKB-SubCell"/>
</dbReference>
<evidence type="ECO:0000256" key="2">
    <source>
        <dbReference type="ARBA" id="ARBA00022748"/>
    </source>
</evidence>
<dbReference type="CDD" id="cd02966">
    <property type="entry name" value="TlpA_like_family"/>
    <property type="match status" value="1"/>
</dbReference>
<dbReference type="Pfam" id="PF08534">
    <property type="entry name" value="Redoxin"/>
    <property type="match status" value="1"/>
</dbReference>
<dbReference type="GO" id="GO:0017004">
    <property type="term" value="P:cytochrome complex assembly"/>
    <property type="evidence" value="ECO:0007669"/>
    <property type="project" value="UniProtKB-KW"/>
</dbReference>
<dbReference type="GO" id="GO:0016491">
    <property type="term" value="F:oxidoreductase activity"/>
    <property type="evidence" value="ECO:0007669"/>
    <property type="project" value="InterPro"/>
</dbReference>
<dbReference type="Gene3D" id="3.40.30.10">
    <property type="entry name" value="Glutaredoxin"/>
    <property type="match status" value="1"/>
</dbReference>
<evidence type="ECO:0000259" key="4">
    <source>
        <dbReference type="PROSITE" id="PS51352"/>
    </source>
</evidence>
<dbReference type="PROSITE" id="PS00194">
    <property type="entry name" value="THIOREDOXIN_1"/>
    <property type="match status" value="1"/>
</dbReference>
<evidence type="ECO:0000313" key="6">
    <source>
        <dbReference type="Proteomes" id="UP000319143"/>
    </source>
</evidence>
<keyword evidence="6" id="KW-1185">Reference proteome</keyword>
<dbReference type="SUPFAM" id="SSF52833">
    <property type="entry name" value="Thioredoxin-like"/>
    <property type="match status" value="1"/>
</dbReference>
<feature type="domain" description="Thioredoxin" evidence="4">
    <location>
        <begin position="27"/>
        <end position="185"/>
    </location>
</feature>
<dbReference type="EMBL" id="SJPV01000005">
    <property type="protein sequence ID" value="TWU37318.1"/>
    <property type="molecule type" value="Genomic_DNA"/>
</dbReference>
<comment type="caution">
    <text evidence="5">The sequence shown here is derived from an EMBL/GenBank/DDBJ whole genome shotgun (WGS) entry which is preliminary data.</text>
</comment>
<dbReference type="InterPro" id="IPR013766">
    <property type="entry name" value="Thioredoxin_domain"/>
</dbReference>